<protein>
    <recommendedName>
        <fullName evidence="3">DUF4258 domain-containing protein</fullName>
    </recommendedName>
</protein>
<evidence type="ECO:0008006" key="3">
    <source>
        <dbReference type="Google" id="ProtNLM"/>
    </source>
</evidence>
<dbReference type="RefSeq" id="WP_013683184.1">
    <property type="nucleotide sequence ID" value="NC_015320.1"/>
</dbReference>
<dbReference type="HOGENOM" id="CLU_191319_0_0_2"/>
<dbReference type="STRING" id="693661.Arcve_0478"/>
<organism evidence="1 2">
    <name type="scientific">Archaeoglobus veneficus (strain DSM 11195 / SNP6)</name>
    <dbReference type="NCBI Taxonomy" id="693661"/>
    <lineage>
        <taxon>Archaea</taxon>
        <taxon>Methanobacteriati</taxon>
        <taxon>Methanobacteriota</taxon>
        <taxon>Archaeoglobi</taxon>
        <taxon>Archaeoglobales</taxon>
        <taxon>Archaeoglobaceae</taxon>
        <taxon>Archaeoglobus</taxon>
    </lineage>
</organism>
<dbReference type="eggNOG" id="arCOG11129">
    <property type="taxonomic scope" value="Archaea"/>
</dbReference>
<gene>
    <name evidence="1" type="ordered locus">Arcve_0478</name>
</gene>
<sequence length="86" mass="10302">MRFTKHAEDKLKLLKEHGFNIPENFVEEVVRSPDFITYEKYGRKAAYRRLDDRLALRVIYEEVGNEIVVVTVMVVRRARYEKNSVR</sequence>
<accession>F2KQ03</accession>
<evidence type="ECO:0000313" key="1">
    <source>
        <dbReference type="EMBL" id="AEA46510.1"/>
    </source>
</evidence>
<reference evidence="1 2" key="1">
    <citation type="submission" date="2011-03" db="EMBL/GenBank/DDBJ databases">
        <title>The complete genome of Archaeoglobus veneficus SNP6.</title>
        <authorList>
            <consortium name="US DOE Joint Genome Institute (JGI-PGF)"/>
            <person name="Lucas S."/>
            <person name="Copeland A."/>
            <person name="Lapidus A."/>
            <person name="Bruce D."/>
            <person name="Goodwin L."/>
            <person name="Pitluck S."/>
            <person name="Kyrpides N."/>
            <person name="Mavromatis K."/>
            <person name="Pagani I."/>
            <person name="Ivanova N."/>
            <person name="Mikhailova N."/>
            <person name="Lu M."/>
            <person name="Detter J.C."/>
            <person name="Tapia R."/>
            <person name="Han C."/>
            <person name="Land M."/>
            <person name="Hauser L."/>
            <person name="Markowitz V."/>
            <person name="Cheng J.-F."/>
            <person name="Hugenholtz P."/>
            <person name="Woyke T."/>
            <person name="Wu D."/>
            <person name="Spring S."/>
            <person name="Brambilla E."/>
            <person name="Klenk H.-P."/>
            <person name="Eisen J.A."/>
        </authorList>
    </citation>
    <scope>NUCLEOTIDE SEQUENCE [LARGE SCALE GENOMIC DNA]</scope>
    <source>
        <strain>SNP6</strain>
    </source>
</reference>
<dbReference type="GeneID" id="10393574"/>
<evidence type="ECO:0000313" key="2">
    <source>
        <dbReference type="Proteomes" id="UP000008136"/>
    </source>
</evidence>
<dbReference type="Proteomes" id="UP000008136">
    <property type="component" value="Chromosome"/>
</dbReference>
<dbReference type="AlphaFoldDB" id="F2KQ03"/>
<dbReference type="EMBL" id="CP002588">
    <property type="protein sequence ID" value="AEA46510.1"/>
    <property type="molecule type" value="Genomic_DNA"/>
</dbReference>
<name>F2KQ03_ARCVS</name>
<keyword evidence="2" id="KW-1185">Reference proteome</keyword>
<proteinExistence type="predicted"/>
<dbReference type="KEGG" id="ave:Arcve_0478"/>